<dbReference type="CDD" id="cd10449">
    <property type="entry name" value="GIY-YIG_SLX1_like"/>
    <property type="match status" value="1"/>
</dbReference>
<dbReference type="Gene3D" id="3.40.1440.10">
    <property type="entry name" value="GIY-YIG endonuclease"/>
    <property type="match status" value="1"/>
</dbReference>
<evidence type="ECO:0000313" key="3">
    <source>
        <dbReference type="EMBL" id="OGG36783.1"/>
    </source>
</evidence>
<dbReference type="STRING" id="1798468.A2110_01085"/>
<sequence>MYSLYVLKDERQTRHYIGITDDVDKRLRKHNTGGVKSTKPYKPWRIAYVEKFETKYEARKREIFLKKTTKARKELFNKIDKGPIV</sequence>
<evidence type="ECO:0000259" key="2">
    <source>
        <dbReference type="PROSITE" id="PS50164"/>
    </source>
</evidence>
<dbReference type="InterPro" id="IPR000305">
    <property type="entry name" value="GIY-YIG_endonuc"/>
</dbReference>
<gene>
    <name evidence="3" type="ORF">A2110_01085</name>
</gene>
<comment type="similarity">
    <text evidence="1">Belongs to the UPF0213 family.</text>
</comment>
<dbReference type="SUPFAM" id="SSF82771">
    <property type="entry name" value="GIY-YIG endonuclease"/>
    <property type="match status" value="1"/>
</dbReference>
<dbReference type="EMBL" id="MFKH01000016">
    <property type="protein sequence ID" value="OGG36783.1"/>
    <property type="molecule type" value="Genomic_DNA"/>
</dbReference>
<comment type="caution">
    <text evidence="3">The sequence shown here is derived from an EMBL/GenBank/DDBJ whole genome shotgun (WGS) entry which is preliminary data.</text>
</comment>
<reference evidence="3 4" key="1">
    <citation type="journal article" date="2016" name="Nat. Commun.">
        <title>Thousands of microbial genomes shed light on interconnected biogeochemical processes in an aquifer system.</title>
        <authorList>
            <person name="Anantharaman K."/>
            <person name="Brown C.T."/>
            <person name="Hug L.A."/>
            <person name="Sharon I."/>
            <person name="Castelle C.J."/>
            <person name="Probst A.J."/>
            <person name="Thomas B.C."/>
            <person name="Singh A."/>
            <person name="Wilkins M.J."/>
            <person name="Karaoz U."/>
            <person name="Brodie E.L."/>
            <person name="Williams K.H."/>
            <person name="Hubbard S.S."/>
            <person name="Banfield J.F."/>
        </authorList>
    </citation>
    <scope>NUCLEOTIDE SEQUENCE [LARGE SCALE GENOMIC DNA]</scope>
</reference>
<dbReference type="InterPro" id="IPR050190">
    <property type="entry name" value="UPF0213_domain"/>
</dbReference>
<evidence type="ECO:0000256" key="1">
    <source>
        <dbReference type="ARBA" id="ARBA00007435"/>
    </source>
</evidence>
<accession>A0A1F6BIX5</accession>
<dbReference type="PROSITE" id="PS50164">
    <property type="entry name" value="GIY_YIG"/>
    <property type="match status" value="1"/>
</dbReference>
<dbReference type="PANTHER" id="PTHR34477">
    <property type="entry name" value="UPF0213 PROTEIN YHBQ"/>
    <property type="match status" value="1"/>
</dbReference>
<organism evidence="3 4">
    <name type="scientific">Candidatus Jorgensenbacteria bacterium GWA1_54_12</name>
    <dbReference type="NCBI Taxonomy" id="1798468"/>
    <lineage>
        <taxon>Bacteria</taxon>
        <taxon>Candidatus Joergenseniibacteriota</taxon>
    </lineage>
</organism>
<dbReference type="InterPro" id="IPR035901">
    <property type="entry name" value="GIY-YIG_endonuc_sf"/>
</dbReference>
<dbReference type="PANTHER" id="PTHR34477:SF1">
    <property type="entry name" value="UPF0213 PROTEIN YHBQ"/>
    <property type="match status" value="1"/>
</dbReference>
<feature type="domain" description="GIY-YIG" evidence="2">
    <location>
        <begin position="1"/>
        <end position="78"/>
    </location>
</feature>
<evidence type="ECO:0000313" key="4">
    <source>
        <dbReference type="Proteomes" id="UP000176273"/>
    </source>
</evidence>
<dbReference type="Pfam" id="PF01541">
    <property type="entry name" value="GIY-YIG"/>
    <property type="match status" value="1"/>
</dbReference>
<protein>
    <recommendedName>
        <fullName evidence="2">GIY-YIG domain-containing protein</fullName>
    </recommendedName>
</protein>
<dbReference type="Proteomes" id="UP000176273">
    <property type="component" value="Unassembled WGS sequence"/>
</dbReference>
<dbReference type="AlphaFoldDB" id="A0A1F6BIX5"/>
<name>A0A1F6BIX5_9BACT</name>
<proteinExistence type="inferred from homology"/>